<keyword evidence="5" id="KW-1185">Reference proteome</keyword>
<dbReference type="InterPro" id="IPR027417">
    <property type="entry name" value="P-loop_NTPase"/>
</dbReference>
<dbReference type="PROSITE" id="PS51419">
    <property type="entry name" value="RAB"/>
    <property type="match status" value="1"/>
</dbReference>
<dbReference type="NCBIfam" id="TIGR00231">
    <property type="entry name" value="small_GTP"/>
    <property type="match status" value="1"/>
</dbReference>
<dbReference type="OrthoDB" id="9989112at2759"/>
<dbReference type="SMART" id="SM00173">
    <property type="entry name" value="RAS"/>
    <property type="match status" value="1"/>
</dbReference>
<evidence type="ECO:0008006" key="6">
    <source>
        <dbReference type="Google" id="ProtNLM"/>
    </source>
</evidence>
<dbReference type="InterPro" id="IPR001806">
    <property type="entry name" value="Small_GTPase"/>
</dbReference>
<dbReference type="PRINTS" id="PR00449">
    <property type="entry name" value="RASTRNSFRMNG"/>
</dbReference>
<evidence type="ECO:0000256" key="3">
    <source>
        <dbReference type="ARBA" id="ARBA00023134"/>
    </source>
</evidence>
<name>A0A8J8NHS8_HALGN</name>
<reference evidence="4" key="1">
    <citation type="submission" date="2019-06" db="EMBL/GenBank/DDBJ databases">
        <authorList>
            <person name="Zheng W."/>
        </authorList>
    </citation>
    <scope>NUCLEOTIDE SEQUENCE</scope>
    <source>
        <strain evidence="4">QDHG01</strain>
    </source>
</reference>
<dbReference type="PROSITE" id="PS51421">
    <property type="entry name" value="RAS"/>
    <property type="match status" value="1"/>
</dbReference>
<dbReference type="CDD" id="cd00154">
    <property type="entry name" value="Rab"/>
    <property type="match status" value="1"/>
</dbReference>
<dbReference type="GO" id="GO:0005525">
    <property type="term" value="F:GTP binding"/>
    <property type="evidence" value="ECO:0007669"/>
    <property type="project" value="UniProtKB-KW"/>
</dbReference>
<sequence length="185" mass="20681">MVERPSTRIVPDPIPEALKLKVVVVGDQAVGKTSLLKRFATGTYQDGEEKTIGSDFFSKQYKVTPKGLVQITLWDLSGDPSYIDVRNEFYKESQVLFIVFDITNRKSFDAIDMWLREVSKYGGDHLQGACVIVGNKGDLKGKRAVQKDEGENWAKQRGFFGYYEVSAQTGDGVPALFNDVANNFL</sequence>
<dbReference type="SMART" id="SM00174">
    <property type="entry name" value="RHO"/>
    <property type="match status" value="1"/>
</dbReference>
<dbReference type="Pfam" id="PF00071">
    <property type="entry name" value="Ras"/>
    <property type="match status" value="1"/>
</dbReference>
<dbReference type="PANTHER" id="PTHR47981">
    <property type="entry name" value="RAB FAMILY"/>
    <property type="match status" value="1"/>
</dbReference>
<dbReference type="SMART" id="SM00175">
    <property type="entry name" value="RAB"/>
    <property type="match status" value="1"/>
</dbReference>
<dbReference type="InterPro" id="IPR005225">
    <property type="entry name" value="Small_GTP-bd"/>
</dbReference>
<dbReference type="FunFam" id="3.40.50.300:FF:001329">
    <property type="entry name" value="Small GTP-binding protein, putative"/>
    <property type="match status" value="1"/>
</dbReference>
<keyword evidence="2" id="KW-0547">Nucleotide-binding</keyword>
<dbReference type="PANTHER" id="PTHR47981:SF20">
    <property type="entry name" value="RAS-RELATED PROTEIN RAB-7A"/>
    <property type="match status" value="1"/>
</dbReference>
<dbReference type="AlphaFoldDB" id="A0A8J8NHS8"/>
<evidence type="ECO:0000256" key="1">
    <source>
        <dbReference type="ARBA" id="ARBA00006270"/>
    </source>
</evidence>
<comment type="caution">
    <text evidence="4">The sequence shown here is derived from an EMBL/GenBank/DDBJ whole genome shotgun (WGS) entry which is preliminary data.</text>
</comment>
<evidence type="ECO:0000313" key="5">
    <source>
        <dbReference type="Proteomes" id="UP000785679"/>
    </source>
</evidence>
<dbReference type="GO" id="GO:0003924">
    <property type="term" value="F:GTPase activity"/>
    <property type="evidence" value="ECO:0007669"/>
    <property type="project" value="InterPro"/>
</dbReference>
<dbReference type="PROSITE" id="PS51420">
    <property type="entry name" value="RHO"/>
    <property type="match status" value="1"/>
</dbReference>
<dbReference type="Proteomes" id="UP000785679">
    <property type="component" value="Unassembled WGS sequence"/>
</dbReference>
<evidence type="ECO:0000256" key="2">
    <source>
        <dbReference type="ARBA" id="ARBA00022741"/>
    </source>
</evidence>
<keyword evidence="3" id="KW-0342">GTP-binding</keyword>
<evidence type="ECO:0000313" key="4">
    <source>
        <dbReference type="EMBL" id="TNV75308.1"/>
    </source>
</evidence>
<dbReference type="Gene3D" id="3.40.50.300">
    <property type="entry name" value="P-loop containing nucleotide triphosphate hydrolases"/>
    <property type="match status" value="1"/>
</dbReference>
<gene>
    <name evidence="4" type="ORF">FGO68_gene10795</name>
</gene>
<organism evidence="4 5">
    <name type="scientific">Halteria grandinella</name>
    <dbReference type="NCBI Taxonomy" id="5974"/>
    <lineage>
        <taxon>Eukaryota</taxon>
        <taxon>Sar</taxon>
        <taxon>Alveolata</taxon>
        <taxon>Ciliophora</taxon>
        <taxon>Intramacronucleata</taxon>
        <taxon>Spirotrichea</taxon>
        <taxon>Stichotrichia</taxon>
        <taxon>Sporadotrichida</taxon>
        <taxon>Halteriidae</taxon>
        <taxon>Halteria</taxon>
    </lineage>
</organism>
<proteinExistence type="inferred from homology"/>
<accession>A0A8J8NHS8</accession>
<dbReference type="SUPFAM" id="SSF52540">
    <property type="entry name" value="P-loop containing nucleoside triphosphate hydrolases"/>
    <property type="match status" value="1"/>
</dbReference>
<comment type="similarity">
    <text evidence="1">Belongs to the small GTPase superfamily. Rab family.</text>
</comment>
<protein>
    <recommendedName>
        <fullName evidence="6">GTP-binding protein</fullName>
    </recommendedName>
</protein>
<dbReference type="EMBL" id="RRYP01015873">
    <property type="protein sequence ID" value="TNV75308.1"/>
    <property type="molecule type" value="Genomic_DNA"/>
</dbReference>